<evidence type="ECO:0000256" key="1">
    <source>
        <dbReference type="SAM" id="SignalP"/>
    </source>
</evidence>
<accession>A0A067T421</accession>
<dbReference type="Proteomes" id="UP000027222">
    <property type="component" value="Unassembled WGS sequence"/>
</dbReference>
<feature type="signal peptide" evidence="1">
    <location>
        <begin position="1"/>
        <end position="21"/>
    </location>
</feature>
<dbReference type="OrthoDB" id="2990149at2759"/>
<dbReference type="AlphaFoldDB" id="A0A067T421"/>
<evidence type="ECO:0000313" key="3">
    <source>
        <dbReference type="Proteomes" id="UP000027222"/>
    </source>
</evidence>
<dbReference type="HOGENOM" id="CLU_1408875_0_0_1"/>
<organism evidence="2 3">
    <name type="scientific">Galerina marginata (strain CBS 339.88)</name>
    <dbReference type="NCBI Taxonomy" id="685588"/>
    <lineage>
        <taxon>Eukaryota</taxon>
        <taxon>Fungi</taxon>
        <taxon>Dikarya</taxon>
        <taxon>Basidiomycota</taxon>
        <taxon>Agaricomycotina</taxon>
        <taxon>Agaricomycetes</taxon>
        <taxon>Agaricomycetidae</taxon>
        <taxon>Agaricales</taxon>
        <taxon>Agaricineae</taxon>
        <taxon>Strophariaceae</taxon>
        <taxon>Galerina</taxon>
    </lineage>
</organism>
<keyword evidence="3" id="KW-1185">Reference proteome</keyword>
<keyword evidence="1" id="KW-0732">Signal</keyword>
<dbReference type="EMBL" id="KL142375">
    <property type="protein sequence ID" value="KDR77871.1"/>
    <property type="molecule type" value="Genomic_DNA"/>
</dbReference>
<proteinExistence type="predicted"/>
<evidence type="ECO:0000313" key="2">
    <source>
        <dbReference type="EMBL" id="KDR77871.1"/>
    </source>
</evidence>
<feature type="chain" id="PRO_5001646505" evidence="1">
    <location>
        <begin position="22"/>
        <end position="193"/>
    </location>
</feature>
<sequence length="193" mass="20818">MHIQALFPFFTAMLSIASVHGRECNDKHVIESKPFTTPSGVVITMERFNCSNTVPAQRLPTSAIEGRYPLEANNKRQSSLCTTSNCICGVPCFFNSCFPVNMPIKAGDCPALANSLINTPGTFTIPPGQALAFILNSCQYAAFGDSTTQPTQYCFNDFGAAAFQVFHVCGSTQQGSCIGTFNSGNFFVDQLNP</sequence>
<gene>
    <name evidence="2" type="ORF">GALMADRAFT_1292696</name>
</gene>
<reference evidence="3" key="1">
    <citation type="journal article" date="2014" name="Proc. Natl. Acad. Sci. U.S.A.">
        <title>Extensive sampling of basidiomycete genomes demonstrates inadequacy of the white-rot/brown-rot paradigm for wood decay fungi.</title>
        <authorList>
            <person name="Riley R."/>
            <person name="Salamov A.A."/>
            <person name="Brown D.W."/>
            <person name="Nagy L.G."/>
            <person name="Floudas D."/>
            <person name="Held B.W."/>
            <person name="Levasseur A."/>
            <person name="Lombard V."/>
            <person name="Morin E."/>
            <person name="Otillar R."/>
            <person name="Lindquist E.A."/>
            <person name="Sun H."/>
            <person name="LaButti K.M."/>
            <person name="Schmutz J."/>
            <person name="Jabbour D."/>
            <person name="Luo H."/>
            <person name="Baker S.E."/>
            <person name="Pisabarro A.G."/>
            <person name="Walton J.D."/>
            <person name="Blanchette R.A."/>
            <person name="Henrissat B."/>
            <person name="Martin F."/>
            <person name="Cullen D."/>
            <person name="Hibbett D.S."/>
            <person name="Grigoriev I.V."/>
        </authorList>
    </citation>
    <scope>NUCLEOTIDE SEQUENCE [LARGE SCALE GENOMIC DNA]</scope>
    <source>
        <strain evidence="3">CBS 339.88</strain>
    </source>
</reference>
<protein>
    <submittedName>
        <fullName evidence="2">Uncharacterized protein</fullName>
    </submittedName>
</protein>
<name>A0A067T421_GALM3</name>